<evidence type="ECO:0000313" key="1">
    <source>
        <dbReference type="EMBL" id="KAG2829214.1"/>
    </source>
</evidence>
<protein>
    <submittedName>
        <fullName evidence="2">Uncharacterized protein</fullName>
    </submittedName>
</protein>
<reference evidence="2" key="1">
    <citation type="submission" date="2018-10" db="EMBL/GenBank/DDBJ databases">
        <title>Effector identification in a new, highly contiguous assembly of the strawberry crown rot pathogen Phytophthora cactorum.</title>
        <authorList>
            <person name="Armitage A.D."/>
            <person name="Nellist C.F."/>
            <person name="Bates H."/>
            <person name="Vickerstaff R.J."/>
            <person name="Harrison R.J."/>
        </authorList>
    </citation>
    <scope>NUCLEOTIDE SEQUENCE</scope>
    <source>
        <strain evidence="1">15-7</strain>
        <strain evidence="2">4032</strain>
        <strain evidence="3">P421</strain>
    </source>
</reference>
<proteinExistence type="predicted"/>
<dbReference type="EMBL" id="RCMI01001437">
    <property type="protein sequence ID" value="KAG2885118.1"/>
    <property type="molecule type" value="Genomic_DNA"/>
</dbReference>
<organism evidence="2 4">
    <name type="scientific">Phytophthora cactorum</name>
    <dbReference type="NCBI Taxonomy" id="29920"/>
    <lineage>
        <taxon>Eukaryota</taxon>
        <taxon>Sar</taxon>
        <taxon>Stramenopiles</taxon>
        <taxon>Oomycota</taxon>
        <taxon>Peronosporomycetes</taxon>
        <taxon>Peronosporales</taxon>
        <taxon>Peronosporaceae</taxon>
        <taxon>Phytophthora</taxon>
    </lineage>
</organism>
<evidence type="ECO:0000313" key="3">
    <source>
        <dbReference type="EMBL" id="KAG3206279.1"/>
    </source>
</evidence>
<dbReference type="Proteomes" id="UP000735874">
    <property type="component" value="Unassembled WGS sequence"/>
</dbReference>
<evidence type="ECO:0000313" key="2">
    <source>
        <dbReference type="EMBL" id="KAG2885118.1"/>
    </source>
</evidence>
<evidence type="ECO:0000313" key="4">
    <source>
        <dbReference type="Proteomes" id="UP000774804"/>
    </source>
</evidence>
<dbReference type="Proteomes" id="UP000760860">
    <property type="component" value="Unassembled WGS sequence"/>
</dbReference>
<gene>
    <name evidence="1" type="ORF">PC113_g21318</name>
    <name evidence="2" type="ORF">PC115_g21099</name>
    <name evidence="3" type="ORF">PC129_g21796</name>
</gene>
<feature type="non-terminal residue" evidence="2">
    <location>
        <position position="1"/>
    </location>
</feature>
<dbReference type="AlphaFoldDB" id="A0A8T1AN35"/>
<sequence length="55" mass="6159">MELQMVLSSTQNSQRFLVQVPYLADGKCHKTDTSKSYRATRSADNSATIKTYTDA</sequence>
<name>A0A8T1AN35_9STRA</name>
<dbReference type="EMBL" id="RCMV01001845">
    <property type="protein sequence ID" value="KAG3206279.1"/>
    <property type="molecule type" value="Genomic_DNA"/>
</dbReference>
<dbReference type="EMBL" id="RCMG01001364">
    <property type="protein sequence ID" value="KAG2829214.1"/>
    <property type="molecule type" value="Genomic_DNA"/>
</dbReference>
<comment type="caution">
    <text evidence="2">The sequence shown here is derived from an EMBL/GenBank/DDBJ whole genome shotgun (WGS) entry which is preliminary data.</text>
</comment>
<accession>A0A8T1AN35</accession>
<dbReference type="Proteomes" id="UP000774804">
    <property type="component" value="Unassembled WGS sequence"/>
</dbReference>